<dbReference type="STRING" id="1754190.A0A1Y2BIQ6"/>
<evidence type="ECO:0008006" key="3">
    <source>
        <dbReference type="Google" id="ProtNLM"/>
    </source>
</evidence>
<organism evidence="1 2">
    <name type="scientific">Neocallimastix californiae</name>
    <dbReference type="NCBI Taxonomy" id="1754190"/>
    <lineage>
        <taxon>Eukaryota</taxon>
        <taxon>Fungi</taxon>
        <taxon>Fungi incertae sedis</taxon>
        <taxon>Chytridiomycota</taxon>
        <taxon>Chytridiomycota incertae sedis</taxon>
        <taxon>Neocallimastigomycetes</taxon>
        <taxon>Neocallimastigales</taxon>
        <taxon>Neocallimastigaceae</taxon>
        <taxon>Neocallimastix</taxon>
    </lineage>
</organism>
<keyword evidence="2" id="KW-1185">Reference proteome</keyword>
<gene>
    <name evidence="1" type="ORF">LY90DRAFT_67157</name>
</gene>
<dbReference type="EMBL" id="MCOG01000155">
    <property type="protein sequence ID" value="ORY34437.1"/>
    <property type="molecule type" value="Genomic_DNA"/>
</dbReference>
<comment type="caution">
    <text evidence="1">The sequence shown here is derived from an EMBL/GenBank/DDBJ whole genome shotgun (WGS) entry which is preliminary data.</text>
</comment>
<name>A0A1Y2BIQ6_9FUNG</name>
<accession>A0A1Y2BIQ6</accession>
<reference evidence="1 2" key="1">
    <citation type="submission" date="2016-08" db="EMBL/GenBank/DDBJ databases">
        <title>A Parts List for Fungal Cellulosomes Revealed by Comparative Genomics.</title>
        <authorList>
            <consortium name="DOE Joint Genome Institute"/>
            <person name="Haitjema C.H."/>
            <person name="Gilmore S.P."/>
            <person name="Henske J.K."/>
            <person name="Solomon K.V."/>
            <person name="De Groot R."/>
            <person name="Kuo A."/>
            <person name="Mondo S.J."/>
            <person name="Salamov A.A."/>
            <person name="Labutti K."/>
            <person name="Zhao Z."/>
            <person name="Chiniquy J."/>
            <person name="Barry K."/>
            <person name="Brewer H.M."/>
            <person name="Purvine S.O."/>
            <person name="Wright A.T."/>
            <person name="Boxma B."/>
            <person name="Van Alen T."/>
            <person name="Hackstein J.H."/>
            <person name="Baker S.E."/>
            <person name="Grigoriev I.V."/>
            <person name="O'Malley M.A."/>
        </authorList>
    </citation>
    <scope>NUCLEOTIDE SEQUENCE [LARGE SCALE GENOMIC DNA]</scope>
    <source>
        <strain evidence="1 2">G1</strain>
    </source>
</reference>
<protein>
    <recommendedName>
        <fullName evidence="3">Scaffoldin</fullName>
    </recommendedName>
</protein>
<proteinExistence type="predicted"/>
<sequence length="1529" mass="160071">MDATSVKIDTTQTNVCVNDTTYAVSSRSGSTCTAGSTVYTCNNTGSCVAGSSAPTSSVKVLGPCTGVNVASCSSDSIVTYCLHTDGFIYGLKENGSCDSKINTGIHVYDVNTKKEITLGTGFVDSANVDNVVLYACSATGCKQTLGYVKMNTRGSLTLSDPGTTFSNSPTSYCKIDNNGKCNQLADSEAWAEDKFYGITSGYLEITNEGGQVASQGVACDSGKIGLINNEYKLCATGSVVVDYGASASYYLTDNIAPASIFKSVVTSTDGSNGIVITRDTNVIYYNNVKSDTAVKVINITTMQDETLGSSITADAANLRIYECNSGYCSRTTGFVKSSSDYYSVPSDAVSKQMAATDHVSSCSKETSGKLLVGEKLCIGSNELVGFPAAASQFIISDGSSGYKYVRTLDGVISISGAFTGITDSGLYVINKKTGSTVRFPDSAANLDANLSDLALFNCDDTNKICKQTYGYLMSNDAEDASKKYYSIPTSGTNIEVPGANLEDSCSAFGKVSKGTNKGFCYANAKSINFGAAAGANDAYLLTLSASNSFSSGSTGSILVRASHNALTINNLNNVNPGPILINTDTLKKQSLVSSIESIKTKLALYNCARDGTCTRSAGYVTDGTNYFSIHVSDASNNKKSGEDSDTEFMTSCTAANAGKVNKSDGHKICLGSDSVSFPSTGADTHYIASTGSAGTFIRAVEKIITVKDVSTDINTSIVAFNKNTIAKLDLASTAAAINSELPDLALYYCDASTKVCTSTYGYLKSSDDKYFSLGVSGNSGATEGTCGTTSIGALTSTGVLCLLGDVSDAVTFDATPKNYTITGTLALGNPFITEGSNFIVEIGENYMVKNDHFYEKLAAGVHLIEITATKEVKDIDYTNSGTVDANSISRLSLYICKDKICKGTYGYVKTGGDSKYYAIDSSGSQVAETVTACERNIGKLYSNSLCIDSDDSHVKAFATEGSKYYEIEPSSGSIFGSTGKVIVREEKNAFVLENFHLDQDGGHYIVKINDADFKLYTYTSEGSNVALDETTTGIDVYDTLEAGKVFTPSSAISTSSVIYECENGTCVNVDGYALIGGAIKVCGASDCNTAGTDVTATSGTCNASDSADLGKVHIDTTLKLCNKADNAPNNVGSDAYLIKGNIYTSIKENTVIIKKSALAGNYLIDANNKLNNEAPTHIVTCASNGTCESPADVNGKDAGYYPLGGSDKLITCSGTTCSILASAGYYAGVDTKLYLCETDGSCTAVTEPTGHYLDSGNAKNIITCNESHACTSAAGSTAKGHAYIDATDTNGQSVITCNSTNCSKSSTLSNAVKALAIAGDHLYFIDGKENGKIITCSGNANGGSCAAPDVPSFTGGVYYEFYVDGTATSTHTITCTSGSTCISSKALRQTTETDTTAAKCVGSSDLGYFISTNGKLFLSSTGTDACTVQAMEKTYLFKDNATMVELDNNYTGTDSGKIYSCDASHCTQLISKGFFETSYIYSCDEDGICTKAQSGTFCTKSNEALIKPDNEACEDGYTAKTCNEGYTCS</sequence>
<evidence type="ECO:0000313" key="2">
    <source>
        <dbReference type="Proteomes" id="UP000193920"/>
    </source>
</evidence>
<evidence type="ECO:0000313" key="1">
    <source>
        <dbReference type="EMBL" id="ORY34437.1"/>
    </source>
</evidence>
<dbReference type="Proteomes" id="UP000193920">
    <property type="component" value="Unassembled WGS sequence"/>
</dbReference>